<protein>
    <submittedName>
        <fullName evidence="2">DUF397 domain-containing protein</fullName>
    </submittedName>
</protein>
<comment type="caution">
    <text evidence="2">The sequence shown here is derived from an EMBL/GenBank/DDBJ whole genome shotgun (WGS) entry which is preliminary data.</text>
</comment>
<reference evidence="2" key="1">
    <citation type="submission" date="2022-06" db="EMBL/GenBank/DDBJ databases">
        <title>Genome public.</title>
        <authorList>
            <person name="Sun Q."/>
        </authorList>
    </citation>
    <scope>NUCLEOTIDE SEQUENCE</scope>
    <source>
        <strain evidence="2">CWNU-1</strain>
    </source>
</reference>
<dbReference type="Pfam" id="PF04149">
    <property type="entry name" value="DUF397"/>
    <property type="match status" value="1"/>
</dbReference>
<evidence type="ECO:0000259" key="1">
    <source>
        <dbReference type="Pfam" id="PF04149"/>
    </source>
</evidence>
<evidence type="ECO:0000313" key="2">
    <source>
        <dbReference type="EMBL" id="MCM2393168.1"/>
    </source>
</evidence>
<gene>
    <name evidence="2" type="ORF">NBG84_33665</name>
</gene>
<accession>A0ABT0UX61</accession>
<name>A0ABT0UX61_9ACTN</name>
<dbReference type="InterPro" id="IPR007278">
    <property type="entry name" value="DUF397"/>
</dbReference>
<evidence type="ECO:0000313" key="3">
    <source>
        <dbReference type="Proteomes" id="UP001431429"/>
    </source>
</evidence>
<sequence>MTHPKPDPADLDLTQVEWTVSTHSGGGGDCVRIGTLDGHILIGDTKNPERTPHIFTPAELQAFILGARDGEFDHLLS</sequence>
<feature type="domain" description="DUF397" evidence="1">
    <location>
        <begin position="17"/>
        <end position="68"/>
    </location>
</feature>
<dbReference type="RefSeq" id="WP_250923472.1">
    <property type="nucleotide sequence ID" value="NZ_JAMQAW010000058.1"/>
</dbReference>
<organism evidence="2 3">
    <name type="scientific">Streptomyces albipurpureus</name>
    <dbReference type="NCBI Taxonomy" id="2897419"/>
    <lineage>
        <taxon>Bacteria</taxon>
        <taxon>Bacillati</taxon>
        <taxon>Actinomycetota</taxon>
        <taxon>Actinomycetes</taxon>
        <taxon>Kitasatosporales</taxon>
        <taxon>Streptomycetaceae</taxon>
        <taxon>Streptomyces</taxon>
    </lineage>
</organism>
<keyword evidence="3" id="KW-1185">Reference proteome</keyword>
<dbReference type="EMBL" id="JAMQAW010000058">
    <property type="protein sequence ID" value="MCM2393168.1"/>
    <property type="molecule type" value="Genomic_DNA"/>
</dbReference>
<proteinExistence type="predicted"/>
<dbReference type="Proteomes" id="UP001431429">
    <property type="component" value="Unassembled WGS sequence"/>
</dbReference>